<proteinExistence type="inferred from homology"/>
<dbReference type="Proteomes" id="UP000886100">
    <property type="component" value="Unassembled WGS sequence"/>
</dbReference>
<dbReference type="PANTHER" id="PTHR34653">
    <property type="match status" value="1"/>
</dbReference>
<dbReference type="PRINTS" id="PR01006">
    <property type="entry name" value="FLGHOOKFLIE"/>
</dbReference>
<protein>
    <recommendedName>
        <fullName evidence="3 5">Flagellar hook-basal body complex protein FliE</fullName>
    </recommendedName>
</protein>
<dbReference type="HAMAP" id="MF_00724">
    <property type="entry name" value="FliE"/>
    <property type="match status" value="1"/>
</dbReference>
<evidence type="ECO:0000256" key="2">
    <source>
        <dbReference type="ARBA" id="ARBA00009272"/>
    </source>
</evidence>
<gene>
    <name evidence="5 6" type="primary">fliE</name>
    <name evidence="6" type="ORF">ENJ98_04645</name>
</gene>
<organism evidence="6">
    <name type="scientific">Thiolapillus brandeum</name>
    <dbReference type="NCBI Taxonomy" id="1076588"/>
    <lineage>
        <taxon>Bacteria</taxon>
        <taxon>Pseudomonadati</taxon>
        <taxon>Pseudomonadota</taxon>
        <taxon>Gammaproteobacteria</taxon>
        <taxon>Chromatiales</taxon>
        <taxon>Sedimenticolaceae</taxon>
        <taxon>Thiolapillus</taxon>
    </lineage>
</organism>
<comment type="caution">
    <text evidence="6">The sequence shown here is derived from an EMBL/GenBank/DDBJ whole genome shotgun (WGS) entry which is preliminary data.</text>
</comment>
<dbReference type="EMBL" id="DROM01000281">
    <property type="protein sequence ID" value="HHH13504.1"/>
    <property type="molecule type" value="Genomic_DNA"/>
</dbReference>
<evidence type="ECO:0000256" key="3">
    <source>
        <dbReference type="ARBA" id="ARBA00018024"/>
    </source>
</evidence>
<dbReference type="AlphaFoldDB" id="A0A7C5N462"/>
<evidence type="ECO:0000256" key="1">
    <source>
        <dbReference type="ARBA" id="ARBA00004117"/>
    </source>
</evidence>
<accession>A0A7C5N462</accession>
<name>A0A7C5N462_9GAMM</name>
<sequence>MSEMDVNQVLAQMRVQQQAQGARKQGDDEAPATDFAALLKNSIDTVNETQQQASELAKAFETGETDVPLAEVMVSLQKASVSFQAMVEVRNKLVEAYKDIMNMQM</sequence>
<keyword evidence="6" id="KW-0966">Cell projection</keyword>
<keyword evidence="4 5" id="KW-0975">Bacterial flagellum</keyword>
<reference evidence="6" key="1">
    <citation type="journal article" date="2020" name="mSystems">
        <title>Genome- and Community-Level Interaction Insights into Carbon Utilization and Element Cycling Functions of Hydrothermarchaeota in Hydrothermal Sediment.</title>
        <authorList>
            <person name="Zhou Z."/>
            <person name="Liu Y."/>
            <person name="Xu W."/>
            <person name="Pan J."/>
            <person name="Luo Z.H."/>
            <person name="Li M."/>
        </authorList>
    </citation>
    <scope>NUCLEOTIDE SEQUENCE [LARGE SCALE GENOMIC DNA]</scope>
    <source>
        <strain evidence="6">HyVt-535</strain>
    </source>
</reference>
<dbReference type="NCBIfam" id="TIGR00205">
    <property type="entry name" value="fliE"/>
    <property type="match status" value="1"/>
</dbReference>
<keyword evidence="6" id="KW-0282">Flagellum</keyword>
<comment type="similarity">
    <text evidence="2 5">Belongs to the FliE family.</text>
</comment>
<dbReference type="GO" id="GO:0005198">
    <property type="term" value="F:structural molecule activity"/>
    <property type="evidence" value="ECO:0007669"/>
    <property type="project" value="UniProtKB-UniRule"/>
</dbReference>
<evidence type="ECO:0000256" key="5">
    <source>
        <dbReference type="HAMAP-Rule" id="MF_00724"/>
    </source>
</evidence>
<dbReference type="Pfam" id="PF02049">
    <property type="entry name" value="FliE"/>
    <property type="match status" value="1"/>
</dbReference>
<dbReference type="GO" id="GO:0071973">
    <property type="term" value="P:bacterial-type flagellum-dependent cell motility"/>
    <property type="evidence" value="ECO:0007669"/>
    <property type="project" value="InterPro"/>
</dbReference>
<dbReference type="PANTHER" id="PTHR34653:SF1">
    <property type="entry name" value="FLAGELLAR HOOK-BASAL BODY COMPLEX PROTEIN FLIE"/>
    <property type="match status" value="1"/>
</dbReference>
<evidence type="ECO:0000256" key="4">
    <source>
        <dbReference type="ARBA" id="ARBA00023143"/>
    </source>
</evidence>
<dbReference type="GO" id="GO:0003774">
    <property type="term" value="F:cytoskeletal motor activity"/>
    <property type="evidence" value="ECO:0007669"/>
    <property type="project" value="InterPro"/>
</dbReference>
<dbReference type="InterPro" id="IPR001624">
    <property type="entry name" value="FliE"/>
</dbReference>
<dbReference type="GO" id="GO:0009425">
    <property type="term" value="C:bacterial-type flagellum basal body"/>
    <property type="evidence" value="ECO:0007669"/>
    <property type="project" value="UniProtKB-SubCell"/>
</dbReference>
<comment type="subcellular location">
    <subcellularLocation>
        <location evidence="1 5">Bacterial flagellum basal body</location>
    </subcellularLocation>
</comment>
<keyword evidence="6" id="KW-0969">Cilium</keyword>
<evidence type="ECO:0000313" key="6">
    <source>
        <dbReference type="EMBL" id="HHH13504.1"/>
    </source>
</evidence>